<proteinExistence type="predicted"/>
<accession>A0A5J4QDM1</accession>
<evidence type="ECO:0000313" key="4">
    <source>
        <dbReference type="EMBL" id="KAA6319148.1"/>
    </source>
</evidence>
<reference evidence="4" key="1">
    <citation type="submission" date="2019-03" db="EMBL/GenBank/DDBJ databases">
        <title>Single cell metagenomics reveals metabolic interactions within the superorganism composed of flagellate Streblomastix strix and complex community of Bacteroidetes bacteria on its surface.</title>
        <authorList>
            <person name="Treitli S.C."/>
            <person name="Kolisko M."/>
            <person name="Husnik F."/>
            <person name="Keeling P."/>
            <person name="Hampl V."/>
        </authorList>
    </citation>
    <scope>NUCLEOTIDE SEQUENCE</scope>
    <source>
        <strain evidence="4">STM</strain>
    </source>
</reference>
<dbReference type="Pfam" id="PF19904">
    <property type="entry name" value="DUF6377"/>
    <property type="match status" value="1"/>
</dbReference>
<comment type="caution">
    <text evidence="4">The sequence shown here is derived from an EMBL/GenBank/DDBJ whole genome shotgun (WGS) entry which is preliminary data.</text>
</comment>
<gene>
    <name evidence="4" type="ORF">EZS27_030923</name>
</gene>
<dbReference type="AlphaFoldDB" id="A0A5J4QDM1"/>
<sequence length="433" mass="50508">MRFKLLLFLVLFPLPYVVTAQTVLDSLLNVLDKAIDEHEIYVSEREARIKELKNKRIGMQPLSVEAYRLNMELYKEYKAYVCDSAIYYLNRNIEIGIQTHHTDYEYESKLLLSYLLSSSGMYKEATDVLETVDRKLLPAQLLVNYYDSRARLYSELFYHTQDKRSSQHYHALSDSYRDSLCMILPLDDELLLILRENIYRDSGHWAEARKVNETRLAKATFGTSEYALVTHHRSLIFQHEGDVEAEKYNLALSAISDIRSAIKDHASLWMLAQILFNEGNIDRAYTYIRFSWNETAFYNARLRSLQTAGILSMIDKTYQIEIEKQNKKLQNSLIRISVMSLLLLAALVYIYLQMKKLSAARNNLQVANNRLKGLNEELQQMNVCLQTTNLDLSDSNRIKEEYIGRFIKLCSTYINKSDAYRRMVKKRIAAGQI</sequence>
<keyword evidence="1" id="KW-0175">Coiled coil</keyword>
<keyword evidence="2" id="KW-0812">Transmembrane</keyword>
<feature type="coiled-coil region" evidence="1">
    <location>
        <begin position="357"/>
        <end position="384"/>
    </location>
</feature>
<evidence type="ECO:0000256" key="1">
    <source>
        <dbReference type="SAM" id="Coils"/>
    </source>
</evidence>
<dbReference type="EMBL" id="SNRY01003974">
    <property type="protein sequence ID" value="KAA6319148.1"/>
    <property type="molecule type" value="Genomic_DNA"/>
</dbReference>
<organism evidence="4">
    <name type="scientific">termite gut metagenome</name>
    <dbReference type="NCBI Taxonomy" id="433724"/>
    <lineage>
        <taxon>unclassified sequences</taxon>
        <taxon>metagenomes</taxon>
        <taxon>organismal metagenomes</taxon>
    </lineage>
</organism>
<keyword evidence="2" id="KW-1133">Transmembrane helix</keyword>
<keyword evidence="2" id="KW-0472">Membrane</keyword>
<feature type="non-terminal residue" evidence="4">
    <location>
        <position position="433"/>
    </location>
</feature>
<evidence type="ECO:0000259" key="3">
    <source>
        <dbReference type="Pfam" id="PF19904"/>
    </source>
</evidence>
<evidence type="ECO:0000256" key="2">
    <source>
        <dbReference type="SAM" id="Phobius"/>
    </source>
</evidence>
<feature type="transmembrane region" description="Helical" evidence="2">
    <location>
        <begin position="333"/>
        <end position="352"/>
    </location>
</feature>
<feature type="domain" description="DUF6377" evidence="3">
    <location>
        <begin position="257"/>
        <end position="433"/>
    </location>
</feature>
<dbReference type="InterPro" id="IPR045957">
    <property type="entry name" value="DUF6377"/>
</dbReference>
<name>A0A5J4QDM1_9ZZZZ</name>
<protein>
    <recommendedName>
        <fullName evidence="3">DUF6377 domain-containing protein</fullName>
    </recommendedName>
</protein>